<proteinExistence type="predicted"/>
<keyword evidence="2" id="KW-1133">Transmembrane helix</keyword>
<feature type="transmembrane region" description="Helical" evidence="2">
    <location>
        <begin position="100"/>
        <end position="119"/>
    </location>
</feature>
<evidence type="ECO:0000313" key="3">
    <source>
        <dbReference type="EMBL" id="TQL60190.1"/>
    </source>
</evidence>
<gene>
    <name evidence="3" type="ORF">FB474_1573</name>
</gene>
<protein>
    <submittedName>
        <fullName evidence="3">DUF3043 family protein</fullName>
    </submittedName>
</protein>
<comment type="caution">
    <text evidence="3">The sequence shown here is derived from an EMBL/GenBank/DDBJ whole genome shotgun (WGS) entry which is preliminary data.</text>
</comment>
<organism evidence="3 4">
    <name type="scientific">Oryzihumus leptocrescens</name>
    <dbReference type="NCBI Taxonomy" id="297536"/>
    <lineage>
        <taxon>Bacteria</taxon>
        <taxon>Bacillati</taxon>
        <taxon>Actinomycetota</taxon>
        <taxon>Actinomycetes</taxon>
        <taxon>Micrococcales</taxon>
        <taxon>Intrasporangiaceae</taxon>
        <taxon>Oryzihumus</taxon>
    </lineage>
</organism>
<keyword evidence="2" id="KW-0472">Membrane</keyword>
<accession>A0A542ZJ37</accession>
<feature type="transmembrane region" description="Helical" evidence="2">
    <location>
        <begin position="125"/>
        <end position="147"/>
    </location>
</feature>
<dbReference type="EMBL" id="VFOQ01000001">
    <property type="protein sequence ID" value="TQL60190.1"/>
    <property type="molecule type" value="Genomic_DNA"/>
</dbReference>
<evidence type="ECO:0000313" key="4">
    <source>
        <dbReference type="Proteomes" id="UP000319514"/>
    </source>
</evidence>
<sequence>MSVVFGRKKAAEPAAPETTVAERPGAKNRPTPKRRDQEAARKKPLVPTDRKAAANDARLKAREARARQRAAMMTGDEAHLPARDKGPVKRFIRDSVDARWNVGEFMLPVMVLVLALSFVRQSWALLMVFVLVYGLIVVAIVDAALMWRRTRKRIIAKFGEGSVPAGSTMYAVMRAFQMRRSRLPRPQVARGEKPQ</sequence>
<evidence type="ECO:0000256" key="2">
    <source>
        <dbReference type="SAM" id="Phobius"/>
    </source>
</evidence>
<evidence type="ECO:0000256" key="1">
    <source>
        <dbReference type="SAM" id="MobiDB-lite"/>
    </source>
</evidence>
<reference evidence="3 4" key="1">
    <citation type="submission" date="2019-06" db="EMBL/GenBank/DDBJ databases">
        <title>Sequencing the genomes of 1000 actinobacteria strains.</title>
        <authorList>
            <person name="Klenk H.-P."/>
        </authorList>
    </citation>
    <scope>NUCLEOTIDE SEQUENCE [LARGE SCALE GENOMIC DNA]</scope>
    <source>
        <strain evidence="3 4">DSM 18082</strain>
    </source>
</reference>
<dbReference type="InterPro" id="IPR021403">
    <property type="entry name" value="DUF3043"/>
</dbReference>
<dbReference type="Proteomes" id="UP000319514">
    <property type="component" value="Unassembled WGS sequence"/>
</dbReference>
<feature type="region of interest" description="Disordered" evidence="1">
    <location>
        <begin position="1"/>
        <end position="57"/>
    </location>
</feature>
<feature type="compositionally biased region" description="Basic and acidic residues" evidence="1">
    <location>
        <begin position="48"/>
        <end position="57"/>
    </location>
</feature>
<dbReference type="Pfam" id="PF11241">
    <property type="entry name" value="DUF3043"/>
    <property type="match status" value="1"/>
</dbReference>
<dbReference type="AlphaFoldDB" id="A0A542ZJ37"/>
<keyword evidence="4" id="KW-1185">Reference proteome</keyword>
<feature type="compositionally biased region" description="Low complexity" evidence="1">
    <location>
        <begin position="12"/>
        <end position="23"/>
    </location>
</feature>
<keyword evidence="2" id="KW-0812">Transmembrane</keyword>
<name>A0A542ZJ37_9MICO</name>